<gene>
    <name evidence="2" type="primary">rps3</name>
</gene>
<organism evidence="2">
    <name type="scientific">Ageratum conyzoides</name>
    <name type="common">Tropical whiteweed</name>
    <dbReference type="NCBI Taxonomy" id="68299"/>
    <lineage>
        <taxon>Eukaryota</taxon>
        <taxon>Viridiplantae</taxon>
        <taxon>Streptophyta</taxon>
        <taxon>Embryophyta</taxon>
        <taxon>Tracheophyta</taxon>
        <taxon>Spermatophyta</taxon>
        <taxon>Magnoliopsida</taxon>
        <taxon>eudicotyledons</taxon>
        <taxon>Gunneridae</taxon>
        <taxon>Pentapetalae</taxon>
        <taxon>asterids</taxon>
        <taxon>campanulids</taxon>
        <taxon>Asterales</taxon>
        <taxon>Asteraceae</taxon>
        <taxon>Asteroideae</taxon>
        <taxon>Heliantheae alliance</taxon>
        <taxon>Eupatorieae</taxon>
        <taxon>Ageratum</taxon>
    </lineage>
</organism>
<keyword evidence="1" id="KW-0472">Membrane</keyword>
<dbReference type="RefSeq" id="YP_010035372.1">
    <property type="nucleotide sequence ID" value="NC_053927.1"/>
</dbReference>
<dbReference type="PANTHER" id="PTHR35928:SF2">
    <property type="entry name" value="SMALL RIBOSOMAL SUBUNIT PROTEIN US3M"/>
    <property type="match status" value="1"/>
</dbReference>
<dbReference type="PANTHER" id="PTHR35928">
    <property type="entry name" value="RIBOSOMAL PROTEIN S3, MITOCHONDRIAL"/>
    <property type="match status" value="1"/>
</dbReference>
<protein>
    <submittedName>
        <fullName evidence="2">Ribosomal protein S3</fullName>
    </submittedName>
</protein>
<dbReference type="InterPro" id="IPR044954">
    <property type="entry name" value="Ribosomal_uS3m_plant"/>
</dbReference>
<dbReference type="GO" id="GO:0005840">
    <property type="term" value="C:ribosome"/>
    <property type="evidence" value="ECO:0007669"/>
    <property type="project" value="UniProtKB-KW"/>
</dbReference>
<sequence length="370" mass="43115">MARKGNPISVRLDLNRSSDSSRFSDYYYGKSVYQDVNLRSYFGSIRPPTRLTFGFRLGRCIILHFPKRTFIHFFLPRRPRRQKRREKSRPGKGKGQWWAFGKVGPIESGVVVPAKTTLRNHVTSASPDFLHSWAVPSSRVSTRNRFGKWCAPLFFVFYQIFLFILCVGMLGEPVYAMEPRSYLDLNVSLTRYGEPVVLPPQQEWIHALGERDLFARIRGLQTRDYYNLPPQNHPGEYEGLVRDHLEQALNLSHRREIVDTEMFELAVLEKKGLLQNKILLLMRNDRDLPAILRLSPYYRPNSPLERCIRVEAYHFIEDKAEQVGSLQDPFQRELLAANFNLFLKDINQNGRNSQIYREFYSHFTGGPPTA</sequence>
<dbReference type="EMBL" id="MN075945">
    <property type="protein sequence ID" value="QQQ87751.1"/>
    <property type="molecule type" value="Genomic_DNA"/>
</dbReference>
<keyword evidence="1" id="KW-0812">Transmembrane</keyword>
<keyword evidence="1" id="KW-1133">Transmembrane helix</keyword>
<evidence type="ECO:0000313" key="2">
    <source>
        <dbReference type="EMBL" id="QQQ87751.1"/>
    </source>
</evidence>
<dbReference type="AlphaFoldDB" id="A0A7T8ZS18"/>
<dbReference type="InterPro" id="IPR009019">
    <property type="entry name" value="KH_sf_prok-type"/>
</dbReference>
<name>A0A7T8ZS18_AGECN</name>
<dbReference type="GeneID" id="63382941"/>
<dbReference type="SUPFAM" id="SSF54814">
    <property type="entry name" value="Prokaryotic type KH domain (KH-domain type II)"/>
    <property type="match status" value="1"/>
</dbReference>
<keyword evidence="2" id="KW-0687">Ribonucleoprotein</keyword>
<proteinExistence type="predicted"/>
<keyword evidence="2" id="KW-0496">Mitochondrion</keyword>
<reference evidence="2" key="2">
    <citation type="submission" date="2019-06" db="EMBL/GenBank/DDBJ databases">
        <authorList>
            <person name="Luo Z.-P."/>
        </authorList>
    </citation>
    <scope>NUCLEOTIDE SEQUENCE</scope>
</reference>
<dbReference type="GO" id="GO:0003723">
    <property type="term" value="F:RNA binding"/>
    <property type="evidence" value="ECO:0007669"/>
    <property type="project" value="InterPro"/>
</dbReference>
<keyword evidence="2" id="KW-0689">Ribosomal protein</keyword>
<evidence type="ECO:0000256" key="1">
    <source>
        <dbReference type="SAM" id="Phobius"/>
    </source>
</evidence>
<reference evidence="2" key="1">
    <citation type="journal article" date="2019" name="Mitochondrial DNA Part B Resour">
        <title>Characterization of the complete mitochondrial genome of Ageratum conyzoides.</title>
        <authorList>
            <person name="Luo Z.P."/>
            <person name="Pan L.W."/>
        </authorList>
    </citation>
    <scope>NUCLEOTIDE SEQUENCE</scope>
</reference>
<feature type="transmembrane region" description="Helical" evidence="1">
    <location>
        <begin position="149"/>
        <end position="171"/>
    </location>
</feature>
<geneLocation type="mitochondrion" evidence="2"/>
<accession>A0A7T8ZS18</accession>